<evidence type="ECO:0000313" key="3">
    <source>
        <dbReference type="EMBL" id="PSM52726.1"/>
    </source>
</evidence>
<organism evidence="3 4">
    <name type="scientific">Campylobacter blaseri</name>
    <dbReference type="NCBI Taxonomy" id="2042961"/>
    <lineage>
        <taxon>Bacteria</taxon>
        <taxon>Pseudomonadati</taxon>
        <taxon>Campylobacterota</taxon>
        <taxon>Epsilonproteobacteria</taxon>
        <taxon>Campylobacterales</taxon>
        <taxon>Campylobacteraceae</taxon>
        <taxon>Campylobacter</taxon>
    </lineage>
</organism>
<comment type="caution">
    <text evidence="3">The sequence shown here is derived from an EMBL/GenBank/DDBJ whole genome shotgun (WGS) entry which is preliminary data.</text>
</comment>
<dbReference type="EMBL" id="PDHH01000002">
    <property type="protein sequence ID" value="PSM52726.1"/>
    <property type="molecule type" value="Genomic_DNA"/>
</dbReference>
<dbReference type="Pfam" id="PF13116">
    <property type="entry name" value="YhdP"/>
    <property type="match status" value="2"/>
</dbReference>
<proteinExistence type="predicted"/>
<dbReference type="Proteomes" id="UP000240535">
    <property type="component" value="Unassembled WGS sequence"/>
</dbReference>
<reference evidence="4" key="1">
    <citation type="submission" date="2017-10" db="EMBL/GenBank/DDBJ databases">
        <title>Campylobacter species from seals.</title>
        <authorList>
            <person name="Gilbert M.J."/>
            <person name="Zomer A.L."/>
            <person name="Timmerman A.J."/>
            <person name="Duim B."/>
            <person name="Wagenaar J.A."/>
        </authorList>
    </citation>
    <scope>NUCLEOTIDE SEQUENCE [LARGE SCALE GENOMIC DNA]</scope>
    <source>
        <strain evidence="4">17S00004-5</strain>
    </source>
</reference>
<gene>
    <name evidence="3" type="ORF">CQ405_03080</name>
</gene>
<evidence type="ECO:0000313" key="4">
    <source>
        <dbReference type="Proteomes" id="UP000240535"/>
    </source>
</evidence>
<keyword evidence="4" id="KW-1185">Reference proteome</keyword>
<keyword evidence="1" id="KW-1133">Transmembrane helix</keyword>
<evidence type="ECO:0000256" key="1">
    <source>
        <dbReference type="SAM" id="Phobius"/>
    </source>
</evidence>
<sequence>MKIISSIIQKILIILTIFMVLLSLFYIWLKQGININNLNIYDCSIGQLYIKFDNKFIVHAKNINFPEILSDGDSTQAYKSTKKLKEYAKYFQYINKFFKNIELRNVQLGDEKIEILYKDNIFFVDTSLLTVDTQIIAKTDSFYMQIKKIELKDFDLTVQGDTRVDFNSNEYLFDGVFKTHEIDGHLYAEIANGILKYTVEDASANSLGQFTKELGIKTSIHPIVQEWLYGKTIASKYYLEYFSGEIDLENLDYRLDKLNGQAFAYDLSVEFNEKLPPVTASRTFIELKDEMLFFTLQNPKYQDKDISGSSVLIDKIFKDDPKVIVDLRIKSTLDKTILDLIKTYDIELPIIQKSGETQGKLTLNIDINSLDVDIKGDFKIKDAIISLQGTNFYTSNTNIDLSNSKVVIKDSNLELESIFKAVNLNGQIDVNTKKANFDATIDSLTINSTKNEIFKRDNFQTSVDLDFSKSDVVIKIPNLDTEMIFGNQYKINIENVANLYPYSKLLQEFSANSGSIYITTNDFVNFNINTKNLKFKTPLIKKDGTVYTQDDFSINIKNNIIEGKSKSGYLAFNMDGKNTNINISNLDLPLEFNNSSKTQTPSSKINFHGDNSFLILKDINKSIDFNTFNGNIDGEYIYFLGHVGQNGKLSLKTAPGLLYMHGENITGNSINKFLNYNSFNGGTFSLKAIGKNPFNFKAEIGIKDTHLKDYVFYHQLLSFLNSVPSLLTFKTPDFNDKGFSVKDGKIYLSRKENIVEIEAMELIGTTADMGGKGYVNLDTKEINVDLEIKYLKDASSIIKNIPIVNQIILGKNRTISTVIEVRGTLDKPKYSSKVVSDILTTPFSIIKNTLELPFVIFE</sequence>
<feature type="transmembrane region" description="Helical" evidence="1">
    <location>
        <begin position="12"/>
        <end position="29"/>
    </location>
</feature>
<keyword evidence="1" id="KW-0812">Transmembrane</keyword>
<feature type="domain" description="YhdP central" evidence="2">
    <location>
        <begin position="551"/>
        <end position="829"/>
    </location>
</feature>
<name>A0A2P8R2J1_9BACT</name>
<keyword evidence="1" id="KW-0472">Membrane</keyword>
<feature type="domain" description="YhdP central" evidence="2">
    <location>
        <begin position="256"/>
        <end position="477"/>
    </location>
</feature>
<dbReference type="OrthoDB" id="5332226at2"/>
<dbReference type="AlphaFoldDB" id="A0A2P8R2J1"/>
<dbReference type="InterPro" id="IPR025263">
    <property type="entry name" value="YhdP_central"/>
</dbReference>
<accession>A0A2P8R2J1</accession>
<evidence type="ECO:0000259" key="2">
    <source>
        <dbReference type="Pfam" id="PF13116"/>
    </source>
</evidence>
<protein>
    <recommendedName>
        <fullName evidence="2">YhdP central domain-containing protein</fullName>
    </recommendedName>
</protein>